<name>A0ABV4D915_9LACT</name>
<dbReference type="EMBL" id="JBCLSQ010000016">
    <property type="protein sequence ID" value="MEY8538250.1"/>
    <property type="molecule type" value="Genomic_DNA"/>
</dbReference>
<gene>
    <name evidence="2" type="ORF">AALM99_07330</name>
</gene>
<protein>
    <submittedName>
        <fullName evidence="2">Transaldolase</fullName>
        <ecNumber evidence="2">2.2.1.2</ecNumber>
    </submittedName>
</protein>
<dbReference type="SUPFAM" id="SSF51569">
    <property type="entry name" value="Aldolase"/>
    <property type="match status" value="1"/>
</dbReference>
<dbReference type="Pfam" id="PF00923">
    <property type="entry name" value="TAL_FSA"/>
    <property type="match status" value="1"/>
</dbReference>
<dbReference type="NCBIfam" id="TIGR02134">
    <property type="entry name" value="transald_staph"/>
    <property type="match status" value="1"/>
</dbReference>
<accession>A0ABV4D915</accession>
<keyword evidence="3" id="KW-1185">Reference proteome</keyword>
<keyword evidence="1" id="KW-0704">Schiff base</keyword>
<dbReference type="EC" id="2.2.1.2" evidence="2"/>
<proteinExistence type="predicted"/>
<dbReference type="Proteomes" id="UP001565242">
    <property type="component" value="Unassembled WGS sequence"/>
</dbReference>
<evidence type="ECO:0000256" key="1">
    <source>
        <dbReference type="ARBA" id="ARBA00023270"/>
    </source>
</evidence>
<dbReference type="GO" id="GO:0004801">
    <property type="term" value="F:transaldolase activity"/>
    <property type="evidence" value="ECO:0007669"/>
    <property type="project" value="UniProtKB-EC"/>
</dbReference>
<sequence>MKFDIEIYSDGAVISDMLAMKEKGLVTGFTTNPSLMKKAGITDYIAFAREALDKVEGLPISFEVFGDDFETMEKEALLMAELGENVFVKIPITNTLGESSVPLIKKLSAQGLKLNVTALMTEKQVEDTVEALAPDTENIISVFAGRIADTGINPKPLMRKALDICRQKEGTKLLWASTREVYNIIQAEELGADIITVPPAILDKLSMYHMDLEQLSLDTVRMFNKDIKTLGFTILD</sequence>
<comment type="caution">
    <text evidence="2">The sequence shown here is derived from an EMBL/GenBank/DDBJ whole genome shotgun (WGS) entry which is preliminary data.</text>
</comment>
<organism evidence="2 3">
    <name type="scientific">Lactococcus muris</name>
    <dbReference type="NCBI Taxonomy" id="2941330"/>
    <lineage>
        <taxon>Bacteria</taxon>
        <taxon>Bacillati</taxon>
        <taxon>Bacillota</taxon>
        <taxon>Bacilli</taxon>
        <taxon>Lactobacillales</taxon>
        <taxon>Streptococcaceae</taxon>
        <taxon>Lactococcus</taxon>
    </lineage>
</organism>
<dbReference type="Gene3D" id="3.20.20.70">
    <property type="entry name" value="Aldolase class I"/>
    <property type="match status" value="1"/>
</dbReference>
<reference evidence="2 3" key="1">
    <citation type="submission" date="2024-03" db="EMBL/GenBank/DDBJ databases">
        <title>Mouse gut bacterial collection (mGBC) of GemPharmatech.</title>
        <authorList>
            <person name="He Y."/>
            <person name="Dong L."/>
            <person name="Wu D."/>
            <person name="Gao X."/>
            <person name="Lin Z."/>
        </authorList>
    </citation>
    <scope>NUCLEOTIDE SEQUENCE [LARGE SCALE GENOMIC DNA]</scope>
    <source>
        <strain evidence="2 3">20-218</strain>
    </source>
</reference>
<evidence type="ECO:0000313" key="3">
    <source>
        <dbReference type="Proteomes" id="UP001565242"/>
    </source>
</evidence>
<dbReference type="InterPro" id="IPR001585">
    <property type="entry name" value="TAL/FSA"/>
</dbReference>
<keyword evidence="2" id="KW-0808">Transferase</keyword>
<dbReference type="InterPro" id="IPR011861">
    <property type="entry name" value="Transald_staph-type"/>
</dbReference>
<dbReference type="RefSeq" id="WP_251421775.1">
    <property type="nucleotide sequence ID" value="NZ_BAAFQO010000015.1"/>
</dbReference>
<evidence type="ECO:0000313" key="2">
    <source>
        <dbReference type="EMBL" id="MEY8538250.1"/>
    </source>
</evidence>
<dbReference type="PANTHER" id="PTHR10683:SF40">
    <property type="entry name" value="FRUCTOSE-6-PHOSPHATE ALDOLASE 1-RELATED"/>
    <property type="match status" value="1"/>
</dbReference>
<dbReference type="PANTHER" id="PTHR10683">
    <property type="entry name" value="TRANSALDOLASE"/>
    <property type="match status" value="1"/>
</dbReference>
<dbReference type="InterPro" id="IPR013785">
    <property type="entry name" value="Aldolase_TIM"/>
</dbReference>